<dbReference type="EMBL" id="CP089982">
    <property type="protein sequence ID" value="WXA92548.1"/>
    <property type="molecule type" value="Genomic_DNA"/>
</dbReference>
<evidence type="ECO:0000313" key="7">
    <source>
        <dbReference type="Proteomes" id="UP001379533"/>
    </source>
</evidence>
<dbReference type="InterPro" id="IPR005119">
    <property type="entry name" value="LysR_subst-bd"/>
</dbReference>
<dbReference type="SUPFAM" id="SSF53850">
    <property type="entry name" value="Periplasmic binding protein-like II"/>
    <property type="match status" value="1"/>
</dbReference>
<dbReference type="InterPro" id="IPR036388">
    <property type="entry name" value="WH-like_DNA-bd_sf"/>
</dbReference>
<reference evidence="6 7" key="1">
    <citation type="submission" date="2021-12" db="EMBL/GenBank/DDBJ databases">
        <title>Discovery of the Pendulisporaceae a myxobacterial family with distinct sporulation behavior and unique specialized metabolism.</title>
        <authorList>
            <person name="Garcia R."/>
            <person name="Popoff A."/>
            <person name="Bader C.D."/>
            <person name="Loehr J."/>
            <person name="Walesch S."/>
            <person name="Walt C."/>
            <person name="Boldt J."/>
            <person name="Bunk B."/>
            <person name="Haeckl F.J.F.P.J."/>
            <person name="Gunesch A.P."/>
            <person name="Birkelbach J."/>
            <person name="Nuebel U."/>
            <person name="Pietschmann T."/>
            <person name="Bach T."/>
            <person name="Mueller R."/>
        </authorList>
    </citation>
    <scope>NUCLEOTIDE SEQUENCE [LARGE SCALE GENOMIC DNA]</scope>
    <source>
        <strain evidence="6 7">MSr12523</strain>
    </source>
</reference>
<dbReference type="PANTHER" id="PTHR30118">
    <property type="entry name" value="HTH-TYPE TRANSCRIPTIONAL REGULATOR LEUO-RELATED"/>
    <property type="match status" value="1"/>
</dbReference>
<dbReference type="PROSITE" id="PS50931">
    <property type="entry name" value="HTH_LYSR"/>
    <property type="match status" value="1"/>
</dbReference>
<keyword evidence="4" id="KW-0804">Transcription</keyword>
<comment type="similarity">
    <text evidence="1">Belongs to the LysR transcriptional regulatory family.</text>
</comment>
<evidence type="ECO:0000256" key="3">
    <source>
        <dbReference type="ARBA" id="ARBA00023125"/>
    </source>
</evidence>
<dbReference type="InterPro" id="IPR036390">
    <property type="entry name" value="WH_DNA-bd_sf"/>
</dbReference>
<organism evidence="6 7">
    <name type="scientific">Pendulispora brunnea</name>
    <dbReference type="NCBI Taxonomy" id="2905690"/>
    <lineage>
        <taxon>Bacteria</taxon>
        <taxon>Pseudomonadati</taxon>
        <taxon>Myxococcota</taxon>
        <taxon>Myxococcia</taxon>
        <taxon>Myxococcales</taxon>
        <taxon>Sorangiineae</taxon>
        <taxon>Pendulisporaceae</taxon>
        <taxon>Pendulispora</taxon>
    </lineage>
</organism>
<evidence type="ECO:0000313" key="6">
    <source>
        <dbReference type="EMBL" id="WXA92548.1"/>
    </source>
</evidence>
<protein>
    <submittedName>
        <fullName evidence="6">LysR family transcriptional regulator</fullName>
    </submittedName>
</protein>
<evidence type="ECO:0000256" key="2">
    <source>
        <dbReference type="ARBA" id="ARBA00023015"/>
    </source>
</evidence>
<gene>
    <name evidence="6" type="ORF">LZC95_39635</name>
</gene>
<dbReference type="InterPro" id="IPR050389">
    <property type="entry name" value="LysR-type_TF"/>
</dbReference>
<dbReference type="SUPFAM" id="SSF46785">
    <property type="entry name" value="Winged helix' DNA-binding domain"/>
    <property type="match status" value="1"/>
</dbReference>
<keyword evidence="7" id="KW-1185">Reference proteome</keyword>
<dbReference type="PANTHER" id="PTHR30118:SF6">
    <property type="entry name" value="HTH-TYPE TRANSCRIPTIONAL REGULATOR LEUO"/>
    <property type="match status" value="1"/>
</dbReference>
<proteinExistence type="inferred from homology"/>
<dbReference type="Pfam" id="PF00126">
    <property type="entry name" value="HTH_1"/>
    <property type="match status" value="1"/>
</dbReference>
<evidence type="ECO:0000259" key="5">
    <source>
        <dbReference type="PROSITE" id="PS50931"/>
    </source>
</evidence>
<accession>A0ABZ2K1D6</accession>
<keyword evidence="3" id="KW-0238">DNA-binding</keyword>
<dbReference type="InterPro" id="IPR000847">
    <property type="entry name" value="LysR_HTH_N"/>
</dbReference>
<name>A0ABZ2K1D6_9BACT</name>
<dbReference type="Pfam" id="PF03466">
    <property type="entry name" value="LysR_substrate"/>
    <property type="match status" value="1"/>
</dbReference>
<dbReference type="Gene3D" id="3.40.190.10">
    <property type="entry name" value="Periplasmic binding protein-like II"/>
    <property type="match status" value="2"/>
</dbReference>
<keyword evidence="2" id="KW-0805">Transcription regulation</keyword>
<evidence type="ECO:0000256" key="4">
    <source>
        <dbReference type="ARBA" id="ARBA00023163"/>
    </source>
</evidence>
<dbReference type="Proteomes" id="UP001379533">
    <property type="component" value="Chromosome"/>
</dbReference>
<sequence>MSGMDAYARDLDLNLLRVFAVVAEEGSITRAAARLYVTQPAVSAAIRRLTAFIGAELITRQGRRMVVTHRGAELLAAARAHLQPLVAAAMEVPVFDPKSSTATVRIGLDDSLGALILPDFMKALRTEAPEMQLIIVPVQFRTVEELLLSHKVDFAVGVADELPRSILRQPLPPKPSSWPHFVCLYDPRHSKLPKKLSEREYFAREHVVVSYAGDTRGIVEDSLGLARKVRISVPAFSYVADVVDGSPLLATIPTLVANHIIRTRPHLRSTPLPFSWESSIVELLWSRATDDDEAARFLRGVLLKVALALVARVERHGKK</sequence>
<dbReference type="Gene3D" id="1.10.10.10">
    <property type="entry name" value="Winged helix-like DNA-binding domain superfamily/Winged helix DNA-binding domain"/>
    <property type="match status" value="1"/>
</dbReference>
<dbReference type="PRINTS" id="PR00039">
    <property type="entry name" value="HTHLYSR"/>
</dbReference>
<feature type="domain" description="HTH lysR-type" evidence="5">
    <location>
        <begin position="11"/>
        <end position="68"/>
    </location>
</feature>
<dbReference type="RefSeq" id="WP_394843151.1">
    <property type="nucleotide sequence ID" value="NZ_CP089982.1"/>
</dbReference>
<evidence type="ECO:0000256" key="1">
    <source>
        <dbReference type="ARBA" id="ARBA00009437"/>
    </source>
</evidence>